<gene>
    <name evidence="6" type="ORF">B1812_08760</name>
</gene>
<protein>
    <submittedName>
        <fullName evidence="6">Dehydrogenase</fullName>
    </submittedName>
</protein>
<evidence type="ECO:0000313" key="6">
    <source>
        <dbReference type="EMBL" id="ARN81156.1"/>
    </source>
</evidence>
<dbReference type="SUPFAM" id="SSF51735">
    <property type="entry name" value="NAD(P)-binding Rossmann-fold domains"/>
    <property type="match status" value="1"/>
</dbReference>
<proteinExistence type="inferred from homology"/>
<comment type="similarity">
    <text evidence="2">Belongs to the zinc-containing alcohol dehydrogenase family.</text>
</comment>
<organism evidence="6 7">
    <name type="scientific">Methylocystis bryophila</name>
    <dbReference type="NCBI Taxonomy" id="655015"/>
    <lineage>
        <taxon>Bacteria</taxon>
        <taxon>Pseudomonadati</taxon>
        <taxon>Pseudomonadota</taxon>
        <taxon>Alphaproteobacteria</taxon>
        <taxon>Hyphomicrobiales</taxon>
        <taxon>Methylocystaceae</taxon>
        <taxon>Methylocystis</taxon>
    </lineage>
</organism>
<evidence type="ECO:0000256" key="1">
    <source>
        <dbReference type="ARBA" id="ARBA00001947"/>
    </source>
</evidence>
<dbReference type="OrthoDB" id="9806940at2"/>
<dbReference type="Gene3D" id="3.40.50.720">
    <property type="entry name" value="NAD(P)-binding Rossmann-like Domain"/>
    <property type="match status" value="1"/>
</dbReference>
<evidence type="ECO:0000256" key="4">
    <source>
        <dbReference type="ARBA" id="ARBA00022833"/>
    </source>
</evidence>
<sequence>MNSDPAQATTARALWYEAPQSAGLRLEALPQPGPAEARVATRWSALSRGTERLIFEGRVPVSERQRMRGPFQQGDFPFPVKYGYCAAGVVEAGPPDWLGKEVFCLHPHQDRFVAPLAALRPVPSATPLRRAPLAANMETALNALWDSGAGPGDRIVIVGAGVLGLLIAYLAARLPGSEPLVIDKEAARQDIATAFGASFQLAGEFEPEAVEADVVFHASATAGGLALALASAGFEAKVVETSWHGEGDTPTPLGGAFHAKRLQLISSQVGQLSPSRRPRWTYARRLDKALELLADPLLDALISEEVDLEATPRELPRLLGAGARGLATLIRY</sequence>
<dbReference type="GO" id="GO:0016491">
    <property type="term" value="F:oxidoreductase activity"/>
    <property type="evidence" value="ECO:0007669"/>
    <property type="project" value="UniProtKB-KW"/>
</dbReference>
<evidence type="ECO:0000313" key="7">
    <source>
        <dbReference type="Proteomes" id="UP000193978"/>
    </source>
</evidence>
<dbReference type="SUPFAM" id="SSF50129">
    <property type="entry name" value="GroES-like"/>
    <property type="match status" value="1"/>
</dbReference>
<dbReference type="Proteomes" id="UP000193978">
    <property type="component" value="Chromosome"/>
</dbReference>
<dbReference type="InterPro" id="IPR011032">
    <property type="entry name" value="GroES-like_sf"/>
</dbReference>
<reference evidence="6 7" key="1">
    <citation type="submission" date="2017-02" db="EMBL/GenBank/DDBJ databases">
        <authorList>
            <person name="Peterson S.W."/>
        </authorList>
    </citation>
    <scope>NUCLEOTIDE SEQUENCE [LARGE SCALE GENOMIC DNA]</scope>
    <source>
        <strain evidence="6 7">S285</strain>
    </source>
</reference>
<evidence type="ECO:0000256" key="2">
    <source>
        <dbReference type="ARBA" id="ARBA00008072"/>
    </source>
</evidence>
<dbReference type="InterPro" id="IPR036291">
    <property type="entry name" value="NAD(P)-bd_dom_sf"/>
</dbReference>
<evidence type="ECO:0000256" key="3">
    <source>
        <dbReference type="ARBA" id="ARBA00022723"/>
    </source>
</evidence>
<keyword evidence="7" id="KW-1185">Reference proteome</keyword>
<dbReference type="AlphaFoldDB" id="A0A1W6MUH4"/>
<dbReference type="PANTHER" id="PTHR43350">
    <property type="entry name" value="NAD-DEPENDENT ALCOHOL DEHYDROGENASE"/>
    <property type="match status" value="1"/>
</dbReference>
<keyword evidence="5" id="KW-0560">Oxidoreductase</keyword>
<evidence type="ECO:0000256" key="5">
    <source>
        <dbReference type="ARBA" id="ARBA00023002"/>
    </source>
</evidence>
<dbReference type="RefSeq" id="WP_085771244.1">
    <property type="nucleotide sequence ID" value="NZ_AP027149.1"/>
</dbReference>
<name>A0A1W6MUH4_9HYPH</name>
<dbReference type="Gene3D" id="3.90.180.10">
    <property type="entry name" value="Medium-chain alcohol dehydrogenases, catalytic domain"/>
    <property type="match status" value="1"/>
</dbReference>
<comment type="cofactor">
    <cofactor evidence="1">
        <name>Zn(2+)</name>
        <dbReference type="ChEBI" id="CHEBI:29105"/>
    </cofactor>
</comment>
<dbReference type="PANTHER" id="PTHR43350:SF19">
    <property type="entry name" value="D-GULOSIDE 3-DEHYDROGENASE"/>
    <property type="match status" value="1"/>
</dbReference>
<keyword evidence="3" id="KW-0479">Metal-binding</keyword>
<dbReference type="CDD" id="cd08255">
    <property type="entry name" value="2-desacetyl-2-hydroxyethyl_bacteriochlorophyllide_like"/>
    <property type="match status" value="1"/>
</dbReference>
<dbReference type="STRING" id="655015.B1812_08760"/>
<keyword evidence="4" id="KW-0862">Zinc</keyword>
<dbReference type="KEGG" id="mbry:B1812_08760"/>
<dbReference type="EMBL" id="CP019948">
    <property type="protein sequence ID" value="ARN81156.1"/>
    <property type="molecule type" value="Genomic_DNA"/>
</dbReference>
<dbReference type="GO" id="GO:0046872">
    <property type="term" value="F:metal ion binding"/>
    <property type="evidence" value="ECO:0007669"/>
    <property type="project" value="UniProtKB-KW"/>
</dbReference>
<accession>A0A1W6MUH4</accession>